<evidence type="ECO:0000313" key="2">
    <source>
        <dbReference type="Proteomes" id="UP000295444"/>
    </source>
</evidence>
<gene>
    <name evidence="1" type="ORF">EV186_101291</name>
</gene>
<accession>A0A4R6SJ58</accession>
<dbReference type="InterPro" id="IPR029063">
    <property type="entry name" value="SAM-dependent_MTases_sf"/>
</dbReference>
<name>A0A4R6SJ58_LABRH</name>
<dbReference type="GO" id="GO:0032259">
    <property type="term" value="P:methylation"/>
    <property type="evidence" value="ECO:0007669"/>
    <property type="project" value="UniProtKB-KW"/>
</dbReference>
<dbReference type="OrthoDB" id="4484556at2"/>
<dbReference type="SUPFAM" id="SSF53335">
    <property type="entry name" value="S-adenosyl-L-methionine-dependent methyltransferases"/>
    <property type="match status" value="1"/>
</dbReference>
<dbReference type="AlphaFoldDB" id="A0A4R6SJ58"/>
<dbReference type="CDD" id="cd02440">
    <property type="entry name" value="AdoMet_MTases"/>
    <property type="match status" value="1"/>
</dbReference>
<protein>
    <submittedName>
        <fullName evidence="1">Methyltransferase family protein</fullName>
    </submittedName>
</protein>
<evidence type="ECO:0000313" key="1">
    <source>
        <dbReference type="EMBL" id="TDQ04346.1"/>
    </source>
</evidence>
<comment type="caution">
    <text evidence="1">The sequence shown here is derived from an EMBL/GenBank/DDBJ whole genome shotgun (WGS) entry which is preliminary data.</text>
</comment>
<reference evidence="1 2" key="1">
    <citation type="submission" date="2019-03" db="EMBL/GenBank/DDBJ databases">
        <title>Genomic Encyclopedia of Type Strains, Phase IV (KMG-IV): sequencing the most valuable type-strain genomes for metagenomic binning, comparative biology and taxonomic classification.</title>
        <authorList>
            <person name="Goeker M."/>
        </authorList>
    </citation>
    <scope>NUCLEOTIDE SEQUENCE [LARGE SCALE GENOMIC DNA]</scope>
    <source>
        <strain evidence="1 2">DSM 45361</strain>
    </source>
</reference>
<dbReference type="Proteomes" id="UP000295444">
    <property type="component" value="Unassembled WGS sequence"/>
</dbReference>
<dbReference type="Pfam" id="PF13489">
    <property type="entry name" value="Methyltransf_23"/>
    <property type="match status" value="1"/>
</dbReference>
<sequence>MTAAVFDTGLQGRRCWLEAADGHRVELPVERWRDDPRGADELMLDRCTGPTLDLGCGPGRLTAALTARGISALGVDVSAVAVAQTKARGAVAVRQDLFQRLPGEGRWWHVLLADGNVGIGGDPVALLRRVRALLGTHGTVLVEVDRPGLGLRQRTVRVAGEDGSGRWFDWAWLGADALTGVAEEAGLAVRSLDEQGGRWIAELTR</sequence>
<keyword evidence="1" id="KW-0489">Methyltransferase</keyword>
<keyword evidence="1" id="KW-0808">Transferase</keyword>
<dbReference type="EMBL" id="SNXZ01000001">
    <property type="protein sequence ID" value="TDQ04346.1"/>
    <property type="molecule type" value="Genomic_DNA"/>
</dbReference>
<dbReference type="Gene3D" id="3.40.50.150">
    <property type="entry name" value="Vaccinia Virus protein VP39"/>
    <property type="match status" value="1"/>
</dbReference>
<proteinExistence type="predicted"/>
<dbReference type="RefSeq" id="WP_133847261.1">
    <property type="nucleotide sequence ID" value="NZ_SNXZ01000001.1"/>
</dbReference>
<organism evidence="1 2">
    <name type="scientific">Labedaea rhizosphaerae</name>
    <dbReference type="NCBI Taxonomy" id="598644"/>
    <lineage>
        <taxon>Bacteria</taxon>
        <taxon>Bacillati</taxon>
        <taxon>Actinomycetota</taxon>
        <taxon>Actinomycetes</taxon>
        <taxon>Pseudonocardiales</taxon>
        <taxon>Pseudonocardiaceae</taxon>
        <taxon>Labedaea</taxon>
    </lineage>
</organism>
<keyword evidence="2" id="KW-1185">Reference proteome</keyword>
<dbReference type="GO" id="GO:0008168">
    <property type="term" value="F:methyltransferase activity"/>
    <property type="evidence" value="ECO:0007669"/>
    <property type="project" value="UniProtKB-KW"/>
</dbReference>